<dbReference type="PANTHER" id="PTHR34990:SF1">
    <property type="entry name" value="UDP-2,3-DIACYLGLUCOSAMINE HYDROLASE"/>
    <property type="match status" value="1"/>
</dbReference>
<dbReference type="NCBIfam" id="NF003743">
    <property type="entry name" value="PRK05340.1"/>
    <property type="match status" value="1"/>
</dbReference>
<feature type="binding site" evidence="10">
    <location>
        <position position="42"/>
    </location>
    <ligand>
        <name>Mn(2+)</name>
        <dbReference type="ChEBI" id="CHEBI:29035"/>
        <label>1</label>
    </ligand>
</feature>
<feature type="binding site" evidence="10">
    <location>
        <position position="168"/>
    </location>
    <ligand>
        <name>substrate</name>
    </ligand>
</feature>
<comment type="pathway">
    <text evidence="10">Glycolipid biosynthesis; lipid IV(A) biosynthesis; lipid IV(A) from (3R)-3-hydroxytetradecanoyl-[acyl-carrier-protein] and UDP-N-acetyl-alpha-D-glucosamine: step 4/6.</text>
</comment>
<feature type="binding site" evidence="10">
    <location>
        <position position="9"/>
    </location>
    <ligand>
        <name>Mn(2+)</name>
        <dbReference type="ChEBI" id="CHEBI:29035"/>
        <label>1</label>
    </ligand>
</feature>
<organism evidence="12 13">
    <name type="scientific">Thiohalomonas denitrificans</name>
    <dbReference type="NCBI Taxonomy" id="415747"/>
    <lineage>
        <taxon>Bacteria</taxon>
        <taxon>Pseudomonadati</taxon>
        <taxon>Pseudomonadota</taxon>
        <taxon>Gammaproteobacteria</taxon>
        <taxon>Thiohalomonadales</taxon>
        <taxon>Thiohalomonadaceae</taxon>
        <taxon>Thiohalomonas</taxon>
    </lineage>
</organism>
<proteinExistence type="inferred from homology"/>
<dbReference type="GO" id="GO:0030145">
    <property type="term" value="F:manganese ion binding"/>
    <property type="evidence" value="ECO:0007669"/>
    <property type="project" value="UniProtKB-UniRule"/>
</dbReference>
<evidence type="ECO:0000313" key="13">
    <source>
        <dbReference type="Proteomes" id="UP000199648"/>
    </source>
</evidence>
<dbReference type="InterPro" id="IPR010138">
    <property type="entry name" value="UDP-diacylglucosamine_Hdrlase"/>
</dbReference>
<dbReference type="GO" id="GO:0019897">
    <property type="term" value="C:extrinsic component of plasma membrane"/>
    <property type="evidence" value="ECO:0007669"/>
    <property type="project" value="UniProtKB-UniRule"/>
</dbReference>
<dbReference type="OrthoDB" id="9783283at2"/>
<evidence type="ECO:0000256" key="8">
    <source>
        <dbReference type="ARBA" id="ARBA00023136"/>
    </source>
</evidence>
<keyword evidence="9 10" id="KW-0464">Manganese</keyword>
<keyword evidence="5 10" id="KW-0479">Metal-binding</keyword>
<dbReference type="GO" id="GO:0009245">
    <property type="term" value="P:lipid A biosynthetic process"/>
    <property type="evidence" value="ECO:0007669"/>
    <property type="project" value="UniProtKB-UniRule"/>
</dbReference>
<comment type="catalytic activity">
    <reaction evidence="10">
        <text>UDP-2-N,3-O-bis[(3R)-3-hydroxytetradecanoyl]-alpha-D-glucosamine + H2O = 2-N,3-O-bis[(3R)-3-hydroxytetradecanoyl]-alpha-D-glucosaminyl 1-phosphate + UMP + 2 H(+)</text>
        <dbReference type="Rhea" id="RHEA:25213"/>
        <dbReference type="ChEBI" id="CHEBI:15377"/>
        <dbReference type="ChEBI" id="CHEBI:15378"/>
        <dbReference type="ChEBI" id="CHEBI:57865"/>
        <dbReference type="ChEBI" id="CHEBI:57957"/>
        <dbReference type="ChEBI" id="CHEBI:78847"/>
        <dbReference type="EC" id="3.6.1.54"/>
    </reaction>
</comment>
<dbReference type="HAMAP" id="MF_00575">
    <property type="entry name" value="LpxH"/>
    <property type="match status" value="1"/>
</dbReference>
<name>A0A1G5QPD5_9GAMM</name>
<dbReference type="Proteomes" id="UP000199648">
    <property type="component" value="Unassembled WGS sequence"/>
</dbReference>
<evidence type="ECO:0000313" key="12">
    <source>
        <dbReference type="EMBL" id="SCZ63705.1"/>
    </source>
</evidence>
<keyword evidence="7 10" id="KW-0443">Lipid metabolism</keyword>
<feature type="binding site" evidence="10">
    <location>
        <position position="80"/>
    </location>
    <ligand>
        <name>Mn(2+)</name>
        <dbReference type="ChEBI" id="CHEBI:29035"/>
        <label>2</label>
    </ligand>
</feature>
<keyword evidence="6 10" id="KW-0378">Hydrolase</keyword>
<gene>
    <name evidence="10" type="primary">lpxH</name>
    <name evidence="12" type="ORF">SAMN03097708_02535</name>
</gene>
<feature type="binding site" evidence="10">
    <location>
        <position position="196"/>
    </location>
    <ligand>
        <name>Mn(2+)</name>
        <dbReference type="ChEBI" id="CHEBI:29035"/>
        <label>2</label>
    </ligand>
</feature>
<feature type="binding site" evidence="10">
    <location>
        <position position="198"/>
    </location>
    <ligand>
        <name>Mn(2+)</name>
        <dbReference type="ChEBI" id="CHEBI:29035"/>
        <label>1</label>
    </ligand>
</feature>
<evidence type="ECO:0000256" key="6">
    <source>
        <dbReference type="ARBA" id="ARBA00022801"/>
    </source>
</evidence>
<keyword evidence="3 10" id="KW-0997">Cell inner membrane</keyword>
<dbReference type="AlphaFoldDB" id="A0A1G5QPD5"/>
<evidence type="ECO:0000256" key="1">
    <source>
        <dbReference type="ARBA" id="ARBA00022475"/>
    </source>
</evidence>
<evidence type="ECO:0000259" key="11">
    <source>
        <dbReference type="Pfam" id="PF00149"/>
    </source>
</evidence>
<dbReference type="GO" id="GO:0008758">
    <property type="term" value="F:UDP-2,3-diacylglucosamine hydrolase activity"/>
    <property type="evidence" value="ECO:0007669"/>
    <property type="project" value="UniProtKB-UniRule"/>
</dbReference>
<dbReference type="NCBIfam" id="TIGR01854">
    <property type="entry name" value="lipid_A_lpxH"/>
    <property type="match status" value="1"/>
</dbReference>
<keyword evidence="4 10" id="KW-0441">Lipid A biosynthesis</keyword>
<evidence type="ECO:0000256" key="5">
    <source>
        <dbReference type="ARBA" id="ARBA00022723"/>
    </source>
</evidence>
<comment type="cofactor">
    <cofactor evidence="10">
        <name>Mn(2+)</name>
        <dbReference type="ChEBI" id="CHEBI:29035"/>
    </cofactor>
    <text evidence="10">Binds 2 Mn(2+) ions per subunit in a binuclear metal center.</text>
</comment>
<evidence type="ECO:0000256" key="4">
    <source>
        <dbReference type="ARBA" id="ARBA00022556"/>
    </source>
</evidence>
<feature type="binding site" evidence="10">
    <location>
        <position position="161"/>
    </location>
    <ligand>
        <name>substrate</name>
    </ligand>
</feature>
<evidence type="ECO:0000256" key="10">
    <source>
        <dbReference type="HAMAP-Rule" id="MF_00575"/>
    </source>
</evidence>
<protein>
    <recommendedName>
        <fullName evidence="10">UDP-2,3-diacylglucosamine hydrolase</fullName>
        <ecNumber evidence="10">3.6.1.54</ecNumber>
    </recommendedName>
    <alternativeName>
        <fullName evidence="10">UDP-2,3-diacylglucosamine diphosphatase</fullName>
    </alternativeName>
</protein>
<comment type="function">
    <text evidence="10">Hydrolyzes the pyrophosphate bond of UDP-2,3-diacylglucosamine to yield 2,3-diacylglucosamine 1-phosphate (lipid X) and UMP by catalyzing the attack of water at the alpha-P atom. Involved in the biosynthesis of lipid A, a phosphorylated glycolipid that anchors the lipopolysaccharide to the outer membrane of the cell.</text>
</comment>
<comment type="similarity">
    <text evidence="10">Belongs to the LpxH family.</text>
</comment>
<feature type="binding site" evidence="10">
    <location>
        <position position="42"/>
    </location>
    <ligand>
        <name>Mn(2+)</name>
        <dbReference type="ChEBI" id="CHEBI:29035"/>
        <label>2</label>
    </ligand>
</feature>
<keyword evidence="8 10" id="KW-0472">Membrane</keyword>
<feature type="binding site" evidence="10">
    <location>
        <position position="115"/>
    </location>
    <ligand>
        <name>Mn(2+)</name>
        <dbReference type="ChEBI" id="CHEBI:29035"/>
        <label>2</label>
    </ligand>
</feature>
<evidence type="ECO:0000256" key="3">
    <source>
        <dbReference type="ARBA" id="ARBA00022519"/>
    </source>
</evidence>
<dbReference type="RefSeq" id="WP_092997706.1">
    <property type="nucleotide sequence ID" value="NZ_FMWD01000007.1"/>
</dbReference>
<feature type="binding site" evidence="10">
    <location>
        <position position="165"/>
    </location>
    <ligand>
        <name>substrate</name>
    </ligand>
</feature>
<evidence type="ECO:0000256" key="2">
    <source>
        <dbReference type="ARBA" id="ARBA00022516"/>
    </source>
</evidence>
<dbReference type="PANTHER" id="PTHR34990">
    <property type="entry name" value="UDP-2,3-DIACYLGLUCOSAMINE HYDROLASE-RELATED"/>
    <property type="match status" value="1"/>
</dbReference>
<feature type="binding site" evidence="10">
    <location>
        <position position="123"/>
    </location>
    <ligand>
        <name>substrate</name>
    </ligand>
</feature>
<dbReference type="InterPro" id="IPR029052">
    <property type="entry name" value="Metallo-depent_PP-like"/>
</dbReference>
<reference evidence="12 13" key="1">
    <citation type="submission" date="2016-10" db="EMBL/GenBank/DDBJ databases">
        <authorList>
            <person name="de Groot N.N."/>
        </authorList>
    </citation>
    <scope>NUCLEOTIDE SEQUENCE [LARGE SCALE GENOMIC DNA]</scope>
    <source>
        <strain evidence="12 13">HLD2</strain>
    </source>
</reference>
<dbReference type="EC" id="3.6.1.54" evidence="10"/>
<dbReference type="UniPathway" id="UPA00359">
    <property type="reaction ID" value="UER00480"/>
</dbReference>
<dbReference type="GO" id="GO:0005737">
    <property type="term" value="C:cytoplasm"/>
    <property type="evidence" value="ECO:0007669"/>
    <property type="project" value="InterPro"/>
</dbReference>
<sequence length="240" mass="27101">MASTLFISDLHLSEERPETLGLFSRFLQERAREASTLYILGDLFEVWLGDDLLPPGCAQVLAELKQLTDAGTTVRVMPGNRDFLLGEGFEQATGCELLQEPTRQKIAGTPTLLLHGDTLCTDDVAYQTMRHTLRDPAWIRDFLNRTPEERIAVARQLREKSREATGTKECAIMDVNAEAVSAAFREHRVERLIHGHTHRPARHESEFDGTPVERFVLGDWSDHAEILTCDENGCQLERFA</sequence>
<evidence type="ECO:0000256" key="7">
    <source>
        <dbReference type="ARBA" id="ARBA00023098"/>
    </source>
</evidence>
<dbReference type="STRING" id="415747.SAMN03097708_02535"/>
<dbReference type="InterPro" id="IPR004843">
    <property type="entry name" value="Calcineurin-like_PHP"/>
</dbReference>
<keyword evidence="1 10" id="KW-1003">Cell membrane</keyword>
<feature type="domain" description="Calcineurin-like phosphoesterase" evidence="11">
    <location>
        <begin position="4"/>
        <end position="200"/>
    </location>
</feature>
<keyword evidence="13" id="KW-1185">Reference proteome</keyword>
<keyword evidence="2 10" id="KW-0444">Lipid biosynthesis</keyword>
<comment type="subcellular location">
    <subcellularLocation>
        <location evidence="10">Cell inner membrane</location>
        <topology evidence="10">Peripheral membrane protein</topology>
        <orientation evidence="10">Cytoplasmic side</orientation>
    </subcellularLocation>
</comment>
<evidence type="ECO:0000256" key="9">
    <source>
        <dbReference type="ARBA" id="ARBA00023211"/>
    </source>
</evidence>
<feature type="binding site" evidence="10">
    <location>
        <position position="11"/>
    </location>
    <ligand>
        <name>Mn(2+)</name>
        <dbReference type="ChEBI" id="CHEBI:29035"/>
        <label>1</label>
    </ligand>
</feature>
<dbReference type="Pfam" id="PF00149">
    <property type="entry name" value="Metallophos"/>
    <property type="match status" value="1"/>
</dbReference>
<dbReference type="SUPFAM" id="SSF56300">
    <property type="entry name" value="Metallo-dependent phosphatases"/>
    <property type="match status" value="1"/>
</dbReference>
<dbReference type="Gene3D" id="3.60.21.10">
    <property type="match status" value="1"/>
</dbReference>
<feature type="binding site" evidence="10">
    <location>
        <position position="196"/>
    </location>
    <ligand>
        <name>substrate</name>
    </ligand>
</feature>
<accession>A0A1G5QPD5</accession>
<dbReference type="CDD" id="cd07398">
    <property type="entry name" value="MPP_YbbF-LpxH"/>
    <property type="match status" value="1"/>
</dbReference>
<dbReference type="EMBL" id="FMWD01000007">
    <property type="protein sequence ID" value="SCZ63705.1"/>
    <property type="molecule type" value="Genomic_DNA"/>
</dbReference>
<feature type="binding site" evidence="10">
    <location>
        <begin position="80"/>
        <end position="81"/>
    </location>
    <ligand>
        <name>substrate</name>
    </ligand>
</feature>
<dbReference type="InterPro" id="IPR043461">
    <property type="entry name" value="LpxH-like"/>
</dbReference>